<proteinExistence type="inferred from homology"/>
<evidence type="ECO:0000256" key="1">
    <source>
        <dbReference type="ARBA" id="ARBA00004589"/>
    </source>
</evidence>
<feature type="region of interest" description="Disordered" evidence="9">
    <location>
        <begin position="66"/>
        <end position="99"/>
    </location>
</feature>
<feature type="compositionally biased region" description="Low complexity" evidence="9">
    <location>
        <begin position="66"/>
        <end position="85"/>
    </location>
</feature>
<evidence type="ECO:0000256" key="5">
    <source>
        <dbReference type="ARBA" id="ARBA00022622"/>
    </source>
</evidence>
<comment type="caution">
    <text evidence="11">The sequence shown here is derived from an EMBL/GenBank/DDBJ whole genome shotgun (WGS) entry which is preliminary data.</text>
</comment>
<feature type="domain" description="CFEM" evidence="10">
    <location>
        <begin position="3"/>
        <end position="39"/>
    </location>
</feature>
<keyword evidence="5" id="KW-0325">Glycoprotein</keyword>
<keyword evidence="5" id="KW-0336">GPI-anchor</keyword>
<evidence type="ECO:0000313" key="11">
    <source>
        <dbReference type="EMBL" id="KAF2427431.1"/>
    </source>
</evidence>
<keyword evidence="12" id="KW-1185">Reference proteome</keyword>
<reference evidence="11" key="1">
    <citation type="journal article" date="2020" name="Stud. Mycol.">
        <title>101 Dothideomycetes genomes: a test case for predicting lifestyles and emergence of pathogens.</title>
        <authorList>
            <person name="Haridas S."/>
            <person name="Albert R."/>
            <person name="Binder M."/>
            <person name="Bloem J."/>
            <person name="Labutti K."/>
            <person name="Salamov A."/>
            <person name="Andreopoulos B."/>
            <person name="Baker S."/>
            <person name="Barry K."/>
            <person name="Bills G."/>
            <person name="Bluhm B."/>
            <person name="Cannon C."/>
            <person name="Castanera R."/>
            <person name="Culley D."/>
            <person name="Daum C."/>
            <person name="Ezra D."/>
            <person name="Gonzalez J."/>
            <person name="Henrissat B."/>
            <person name="Kuo A."/>
            <person name="Liang C."/>
            <person name="Lipzen A."/>
            <person name="Lutzoni F."/>
            <person name="Magnuson J."/>
            <person name="Mondo S."/>
            <person name="Nolan M."/>
            <person name="Ohm R."/>
            <person name="Pangilinan J."/>
            <person name="Park H.-J."/>
            <person name="Ramirez L."/>
            <person name="Alfaro M."/>
            <person name="Sun H."/>
            <person name="Tritt A."/>
            <person name="Yoshinaga Y."/>
            <person name="Zwiers L.-H."/>
            <person name="Turgeon B."/>
            <person name="Goodwin S."/>
            <person name="Spatafora J."/>
            <person name="Crous P."/>
            <person name="Grigoriev I."/>
        </authorList>
    </citation>
    <scope>NUCLEOTIDE SEQUENCE</scope>
    <source>
        <strain evidence="11">CBS 130266</strain>
    </source>
</reference>
<dbReference type="AlphaFoldDB" id="A0A9P4TWR0"/>
<evidence type="ECO:0000256" key="3">
    <source>
        <dbReference type="ARBA" id="ARBA00010031"/>
    </source>
</evidence>
<sequence length="99" mass="10593">MDCKDLKPDCLCDRKNFFNGIEACSKEACGPEVRRLVLDWYYDVLCAAVLAKSSSSFLTDSSTVKLTPKSSKTTKTAGAISTTSTVTGTEKPTILSSSA</sequence>
<dbReference type="EMBL" id="MU007060">
    <property type="protein sequence ID" value="KAF2427431.1"/>
    <property type="molecule type" value="Genomic_DNA"/>
</dbReference>
<name>A0A9P4TWR0_9PEZI</name>
<evidence type="ECO:0000256" key="2">
    <source>
        <dbReference type="ARBA" id="ARBA00004613"/>
    </source>
</evidence>
<evidence type="ECO:0000256" key="6">
    <source>
        <dbReference type="ARBA" id="ARBA00022729"/>
    </source>
</evidence>
<comment type="subcellular location">
    <subcellularLocation>
        <location evidence="1">Membrane</location>
        <topology evidence="1">Lipid-anchor</topology>
        <topology evidence="1">GPI-anchor</topology>
    </subcellularLocation>
    <subcellularLocation>
        <location evidence="2">Secreted</location>
    </subcellularLocation>
</comment>
<gene>
    <name evidence="11" type="ORF">EJ08DRAFT_651490</name>
</gene>
<dbReference type="GO" id="GO:0005576">
    <property type="term" value="C:extracellular region"/>
    <property type="evidence" value="ECO:0007669"/>
    <property type="project" value="UniProtKB-SubCell"/>
</dbReference>
<organism evidence="11 12">
    <name type="scientific">Tothia fuscella</name>
    <dbReference type="NCBI Taxonomy" id="1048955"/>
    <lineage>
        <taxon>Eukaryota</taxon>
        <taxon>Fungi</taxon>
        <taxon>Dikarya</taxon>
        <taxon>Ascomycota</taxon>
        <taxon>Pezizomycotina</taxon>
        <taxon>Dothideomycetes</taxon>
        <taxon>Pleosporomycetidae</taxon>
        <taxon>Venturiales</taxon>
        <taxon>Cylindrosympodiaceae</taxon>
        <taxon>Tothia</taxon>
    </lineage>
</organism>
<keyword evidence="7" id="KW-1015">Disulfide bond</keyword>
<evidence type="ECO:0000256" key="4">
    <source>
        <dbReference type="ARBA" id="ARBA00022525"/>
    </source>
</evidence>
<protein>
    <recommendedName>
        <fullName evidence="10">CFEM domain-containing protein</fullName>
    </recommendedName>
</protein>
<evidence type="ECO:0000256" key="8">
    <source>
        <dbReference type="ARBA" id="ARBA00023288"/>
    </source>
</evidence>
<evidence type="ECO:0000256" key="7">
    <source>
        <dbReference type="ARBA" id="ARBA00023157"/>
    </source>
</evidence>
<comment type="similarity">
    <text evidence="3">Belongs to the RBT5 family.</text>
</comment>
<dbReference type="InterPro" id="IPR008427">
    <property type="entry name" value="Extracellular_membr_CFEM_dom"/>
</dbReference>
<dbReference type="Pfam" id="PF05730">
    <property type="entry name" value="CFEM"/>
    <property type="match status" value="1"/>
</dbReference>
<keyword evidence="6" id="KW-0732">Signal</keyword>
<evidence type="ECO:0000259" key="10">
    <source>
        <dbReference type="Pfam" id="PF05730"/>
    </source>
</evidence>
<dbReference type="GO" id="GO:0098552">
    <property type="term" value="C:side of membrane"/>
    <property type="evidence" value="ECO:0007669"/>
    <property type="project" value="UniProtKB-KW"/>
</dbReference>
<feature type="compositionally biased region" description="Polar residues" evidence="9">
    <location>
        <begin position="86"/>
        <end position="99"/>
    </location>
</feature>
<accession>A0A9P4TWR0</accession>
<keyword evidence="8" id="KW-0449">Lipoprotein</keyword>
<evidence type="ECO:0000256" key="9">
    <source>
        <dbReference type="SAM" id="MobiDB-lite"/>
    </source>
</evidence>
<keyword evidence="5" id="KW-0472">Membrane</keyword>
<evidence type="ECO:0000313" key="12">
    <source>
        <dbReference type="Proteomes" id="UP000800235"/>
    </source>
</evidence>
<keyword evidence="4" id="KW-0964">Secreted</keyword>
<dbReference type="Proteomes" id="UP000800235">
    <property type="component" value="Unassembled WGS sequence"/>
</dbReference>